<evidence type="ECO:0000313" key="2">
    <source>
        <dbReference type="Proteomes" id="UP000182725"/>
    </source>
</evidence>
<name>A0A1H5GVH3_9MICC</name>
<sequence>MVNFAFALPYVPPAPPASPWQGFRLTWRGWDGVEWELTKPSTGLFLRPGVRGLHLPDFTRQSTSSPMVAGSRHRGTSTADRECFWPIYLYSDDSSEEFLKRDRAFWGSLDPDLVGTWTIHLPGGARRTLDLRLVSSEDNLLFDSIKRGWAKYGITLLADRPYWLGETVKKSWGQEDLRNYDVSLQDRIDYGYASNVINYLSAGSTLGSAAVSNDGDIPTFPAWTAVGPTTSVSFGVDGSRIKVPFGIPEGYAVQIDTDPVNGQVLWYGPWDGSKIADPVDRTSELDPTSKFVAIPRGQDRKLSIVMTGTGTVLAEVQNKYRRAW</sequence>
<gene>
    <name evidence="1" type="ORF">SAMN04489740_0856</name>
</gene>
<dbReference type="Proteomes" id="UP000182725">
    <property type="component" value="Unassembled WGS sequence"/>
</dbReference>
<accession>A0A1H5GVH3</accession>
<proteinExistence type="predicted"/>
<evidence type="ECO:0000313" key="1">
    <source>
        <dbReference type="EMBL" id="SEE19504.1"/>
    </source>
</evidence>
<dbReference type="EMBL" id="FNTV01000001">
    <property type="protein sequence ID" value="SEE19504.1"/>
    <property type="molecule type" value="Genomic_DNA"/>
</dbReference>
<dbReference type="AlphaFoldDB" id="A0A1H5GVH3"/>
<protein>
    <submittedName>
        <fullName evidence="1">Phage tail protein</fullName>
    </submittedName>
</protein>
<reference evidence="1 2" key="1">
    <citation type="submission" date="2016-10" db="EMBL/GenBank/DDBJ databases">
        <authorList>
            <person name="de Groot N.N."/>
        </authorList>
    </citation>
    <scope>NUCLEOTIDE SEQUENCE [LARGE SCALE GENOMIC DNA]</scope>
    <source>
        <strain evidence="1 2">DSM 22274</strain>
    </source>
</reference>
<organism evidence="1 2">
    <name type="scientific">Arthrobacter alpinus</name>
    <dbReference type="NCBI Taxonomy" id="656366"/>
    <lineage>
        <taxon>Bacteria</taxon>
        <taxon>Bacillati</taxon>
        <taxon>Actinomycetota</taxon>
        <taxon>Actinomycetes</taxon>
        <taxon>Micrococcales</taxon>
        <taxon>Micrococcaceae</taxon>
        <taxon>Arthrobacter</taxon>
    </lineage>
</organism>